<keyword evidence="7 15" id="KW-0963">Cytoplasm</keyword>
<evidence type="ECO:0000256" key="16">
    <source>
        <dbReference type="PIRSR" id="PIRSR000386-1"/>
    </source>
</evidence>
<comment type="subunit">
    <text evidence="4 15 17">Homodimer.</text>
</comment>
<dbReference type="SUPFAM" id="SSF75217">
    <property type="entry name" value="alpha/beta knot"/>
    <property type="match status" value="1"/>
</dbReference>
<dbReference type="Proteomes" id="UP000198923">
    <property type="component" value="Unassembled WGS sequence"/>
</dbReference>
<dbReference type="NCBIfam" id="TIGR00088">
    <property type="entry name" value="trmD"/>
    <property type="match status" value="1"/>
</dbReference>
<dbReference type="EC" id="2.1.1.228" evidence="5 15"/>
<organism evidence="19 20">
    <name type="scientific">Sinosporangium album</name>
    <dbReference type="NCBI Taxonomy" id="504805"/>
    <lineage>
        <taxon>Bacteria</taxon>
        <taxon>Bacillati</taxon>
        <taxon>Actinomycetota</taxon>
        <taxon>Actinomycetes</taxon>
        <taxon>Streptosporangiales</taxon>
        <taxon>Streptosporangiaceae</taxon>
        <taxon>Sinosporangium</taxon>
    </lineage>
</organism>
<dbReference type="InterPro" id="IPR016009">
    <property type="entry name" value="tRNA_MeTrfase_TRMD/TRM10"/>
</dbReference>
<evidence type="ECO:0000256" key="1">
    <source>
        <dbReference type="ARBA" id="ARBA00002634"/>
    </source>
</evidence>
<evidence type="ECO:0000256" key="4">
    <source>
        <dbReference type="ARBA" id="ARBA00011738"/>
    </source>
</evidence>
<dbReference type="CDD" id="cd18080">
    <property type="entry name" value="TrmD-like"/>
    <property type="match status" value="1"/>
</dbReference>
<evidence type="ECO:0000256" key="6">
    <source>
        <dbReference type="ARBA" id="ARBA00014679"/>
    </source>
</evidence>
<dbReference type="NCBIfam" id="NF000648">
    <property type="entry name" value="PRK00026.1"/>
    <property type="match status" value="1"/>
</dbReference>
<sequence>MRIDIVSIFPEYFAPLDVSLIGKARERGTLDVRLHQLRDWTHDIHRTVDDTPYGGGPGMVMKPDPWGEALDSVLASDEGTPRLIVPTPSGRPFTQEVALRLSEEPWLVFACGRYEGIDSRVMAEYGERLPVDEVSIGDYVLAGGEVAVLVMVEAVGRLLPGVLGNVRSVADDSFAPGAMANLLEGPVYTKPPVWRGREVPEILLSGHHGRIARWRRDEALRRTSANRPELLADLDPDTLDKRDREVLSELDFPA</sequence>
<evidence type="ECO:0000256" key="15">
    <source>
        <dbReference type="HAMAP-Rule" id="MF_00605"/>
    </source>
</evidence>
<protein>
    <recommendedName>
        <fullName evidence="6 15">tRNA (guanine-N(1)-)-methyltransferase</fullName>
        <ecNumber evidence="5 15">2.1.1.228</ecNumber>
    </recommendedName>
    <alternativeName>
        <fullName evidence="12 15">M1G-methyltransferase</fullName>
    </alternativeName>
    <alternativeName>
        <fullName evidence="13 15">tRNA [GM37] methyltransferase</fullName>
    </alternativeName>
</protein>
<dbReference type="GO" id="GO:0005829">
    <property type="term" value="C:cytosol"/>
    <property type="evidence" value="ECO:0007669"/>
    <property type="project" value="TreeGrafter"/>
</dbReference>
<dbReference type="PIRSF" id="PIRSF000386">
    <property type="entry name" value="tRNA_mtase"/>
    <property type="match status" value="1"/>
</dbReference>
<feature type="domain" description="tRNA methyltransferase TRMD/TRM10-type" evidence="18">
    <location>
        <begin position="1"/>
        <end position="232"/>
    </location>
</feature>
<evidence type="ECO:0000256" key="13">
    <source>
        <dbReference type="ARBA" id="ARBA00033392"/>
    </source>
</evidence>
<keyword evidence="20" id="KW-1185">Reference proteome</keyword>
<dbReference type="PANTHER" id="PTHR46417">
    <property type="entry name" value="TRNA (GUANINE-N(1)-)-METHYLTRANSFERASE"/>
    <property type="match status" value="1"/>
</dbReference>
<evidence type="ECO:0000313" key="20">
    <source>
        <dbReference type="Proteomes" id="UP000198923"/>
    </source>
</evidence>
<evidence type="ECO:0000256" key="12">
    <source>
        <dbReference type="ARBA" id="ARBA00029736"/>
    </source>
</evidence>
<proteinExistence type="inferred from homology"/>
<evidence type="ECO:0000256" key="8">
    <source>
        <dbReference type="ARBA" id="ARBA00022603"/>
    </source>
</evidence>
<dbReference type="InterPro" id="IPR029028">
    <property type="entry name" value="Alpha/beta_knot_MTases"/>
</dbReference>
<dbReference type="InterPro" id="IPR002649">
    <property type="entry name" value="tRNA_m1G_MeTrfase_TrmD"/>
</dbReference>
<evidence type="ECO:0000256" key="2">
    <source>
        <dbReference type="ARBA" id="ARBA00004496"/>
    </source>
</evidence>
<evidence type="ECO:0000256" key="3">
    <source>
        <dbReference type="ARBA" id="ARBA00007630"/>
    </source>
</evidence>
<dbReference type="GO" id="GO:0002939">
    <property type="term" value="P:tRNA N1-guanine methylation"/>
    <property type="evidence" value="ECO:0007669"/>
    <property type="project" value="TreeGrafter"/>
</dbReference>
<dbReference type="EMBL" id="FNCN01000005">
    <property type="protein sequence ID" value="SDG57870.1"/>
    <property type="molecule type" value="Genomic_DNA"/>
</dbReference>
<feature type="binding site" evidence="15 16">
    <location>
        <position position="112"/>
    </location>
    <ligand>
        <name>S-adenosyl-L-methionine</name>
        <dbReference type="ChEBI" id="CHEBI:59789"/>
    </ligand>
</feature>
<dbReference type="OrthoDB" id="9807416at2"/>
<comment type="subcellular location">
    <subcellularLocation>
        <location evidence="2 15 17">Cytoplasm</location>
    </subcellularLocation>
</comment>
<comment type="catalytic activity">
    <reaction evidence="14 15 17">
        <text>guanosine(37) in tRNA + S-adenosyl-L-methionine = N(1)-methylguanosine(37) in tRNA + S-adenosyl-L-homocysteine + H(+)</text>
        <dbReference type="Rhea" id="RHEA:36899"/>
        <dbReference type="Rhea" id="RHEA-COMP:10145"/>
        <dbReference type="Rhea" id="RHEA-COMP:10147"/>
        <dbReference type="ChEBI" id="CHEBI:15378"/>
        <dbReference type="ChEBI" id="CHEBI:57856"/>
        <dbReference type="ChEBI" id="CHEBI:59789"/>
        <dbReference type="ChEBI" id="CHEBI:73542"/>
        <dbReference type="ChEBI" id="CHEBI:74269"/>
        <dbReference type="EC" id="2.1.1.228"/>
    </reaction>
</comment>
<evidence type="ECO:0000256" key="7">
    <source>
        <dbReference type="ARBA" id="ARBA00022490"/>
    </source>
</evidence>
<keyword evidence="9 15" id="KW-0808">Transferase</keyword>
<dbReference type="FunFam" id="3.40.1280.10:FF:000001">
    <property type="entry name" value="tRNA (guanine-N(1)-)-methyltransferase"/>
    <property type="match status" value="1"/>
</dbReference>
<dbReference type="Pfam" id="PF01746">
    <property type="entry name" value="tRNA_m1G_MT"/>
    <property type="match status" value="1"/>
</dbReference>
<dbReference type="InterPro" id="IPR023148">
    <property type="entry name" value="tRNA_m1G_MeTrfase_C_sf"/>
</dbReference>
<evidence type="ECO:0000259" key="18">
    <source>
        <dbReference type="Pfam" id="PF01746"/>
    </source>
</evidence>
<reference evidence="19 20" key="1">
    <citation type="submission" date="2016-10" db="EMBL/GenBank/DDBJ databases">
        <authorList>
            <person name="de Groot N.N."/>
        </authorList>
    </citation>
    <scope>NUCLEOTIDE SEQUENCE [LARGE SCALE GENOMIC DNA]</scope>
    <source>
        <strain evidence="19 20">CPCC 201354</strain>
    </source>
</reference>
<evidence type="ECO:0000313" key="19">
    <source>
        <dbReference type="EMBL" id="SDG57870.1"/>
    </source>
</evidence>
<dbReference type="STRING" id="504805.SAMN05421505_105229"/>
<comment type="function">
    <text evidence="1 15 17">Specifically methylates guanosine-37 in various tRNAs.</text>
</comment>
<gene>
    <name evidence="15" type="primary">trmD</name>
    <name evidence="19" type="ORF">SAMN05421505_105229</name>
</gene>
<dbReference type="FunFam" id="1.10.1270.20:FF:000002">
    <property type="entry name" value="tRNA (guanine-N(1)-)-methyltransferase"/>
    <property type="match status" value="1"/>
</dbReference>
<dbReference type="GO" id="GO:0052906">
    <property type="term" value="F:tRNA (guanine(37)-N1)-methyltransferase activity"/>
    <property type="evidence" value="ECO:0007669"/>
    <property type="project" value="UniProtKB-UniRule"/>
</dbReference>
<dbReference type="HAMAP" id="MF_00605">
    <property type="entry name" value="TrmD"/>
    <property type="match status" value="1"/>
</dbReference>
<comment type="similarity">
    <text evidence="3 15 17">Belongs to the RNA methyltransferase TrmD family.</text>
</comment>
<keyword evidence="8 15" id="KW-0489">Methyltransferase</keyword>
<evidence type="ECO:0000256" key="11">
    <source>
        <dbReference type="ARBA" id="ARBA00022694"/>
    </source>
</evidence>
<evidence type="ECO:0000256" key="10">
    <source>
        <dbReference type="ARBA" id="ARBA00022691"/>
    </source>
</evidence>
<keyword evidence="10 15" id="KW-0949">S-adenosyl-L-methionine</keyword>
<dbReference type="RefSeq" id="WP_093169626.1">
    <property type="nucleotide sequence ID" value="NZ_FNCN01000005.1"/>
</dbReference>
<dbReference type="AlphaFoldDB" id="A0A1G7VG15"/>
<accession>A0A1G7VG15</accession>
<feature type="binding site" evidence="15 16">
    <location>
        <begin position="136"/>
        <end position="141"/>
    </location>
    <ligand>
        <name>S-adenosyl-L-methionine</name>
        <dbReference type="ChEBI" id="CHEBI:59789"/>
    </ligand>
</feature>
<keyword evidence="11 15" id="KW-0819">tRNA processing</keyword>
<name>A0A1G7VG15_9ACTN</name>
<dbReference type="Gene3D" id="3.40.1280.10">
    <property type="match status" value="1"/>
</dbReference>
<dbReference type="InterPro" id="IPR029026">
    <property type="entry name" value="tRNA_m1G_MTases_N"/>
</dbReference>
<evidence type="ECO:0000256" key="9">
    <source>
        <dbReference type="ARBA" id="ARBA00022679"/>
    </source>
</evidence>
<evidence type="ECO:0000256" key="5">
    <source>
        <dbReference type="ARBA" id="ARBA00012807"/>
    </source>
</evidence>
<dbReference type="PANTHER" id="PTHR46417:SF1">
    <property type="entry name" value="TRNA (GUANINE-N(1)-)-METHYLTRANSFERASE"/>
    <property type="match status" value="1"/>
</dbReference>
<dbReference type="Gene3D" id="1.10.1270.20">
    <property type="entry name" value="tRNA(m1g37)methyltransferase, domain 2"/>
    <property type="match status" value="1"/>
</dbReference>
<evidence type="ECO:0000256" key="14">
    <source>
        <dbReference type="ARBA" id="ARBA00047783"/>
    </source>
</evidence>
<evidence type="ECO:0000256" key="17">
    <source>
        <dbReference type="RuleBase" id="RU003464"/>
    </source>
</evidence>